<sequence>MNDQVLVSTPLSYGQKALWFQHQGNQEAPFNHLSFAARVVSGKDPDRLRQALNRLFQKYDSLHTRFFEREGELFQEVVHEVELPFEEIDATSLDEPTLLAKIAEVADEPYDLTSGVLMKAKLYHCANGEMVFFLGFHHISVDLWSMTGFIQELSQIFGNEAIGEEKREDRVNNYAEFVEYQSLIVHGDRGEELLNYWQSVLGQEIPILQLPEDATRPGIKTHRAATIRFELPMTLEASLRAFAKERGVTLYPVLLAAYMALLHKYSGQSDIVVGSPYAGRTRGKFRETFGFFVNMLVNRQLVTPKMSFVDLVTDVNQSAGKHLRKQDFPFPALVQKVTSQRDRSRSPLYDVEFVYDRPRMIEDIAPFIQGWNGAQLDLGELVFESIEFEKRWLERDLQLFISEGRDKLYGTLTYNRDLFFTTTAERFVSHFINLLTSAIREPENAIGSLDYLCQEERFLLLKQWNQTERAYPETGWVHDWLRTQAQETPQQTALHFSGKKLTYQELDDRIDRIAGILAARGVQTESPVAIVMYRSVEMVASLHAVMRTGGFYVPIDPELPQERIEWMVTEVNPNVILTQKSLLPLLEKLGVANKAIVLDDGDLPEAPAAAVPLAADNAAYMIYTSGSTSRPKGVVNTHGGIRNRILWMQEALQLSSKDRVLQKTPYSFDVSVWEFLWPFLVGAQLVVAKPEGHKDPDYLIDLIKEESITTIHFVPSMLQIFLANPRSRECASLRRVICSGEALPVTLAKEFFEAFPDCELHNLYGPTEAAVDVTWWKCEPSDSLRSVPIGYPIANTQMYILDEMLNPVPIGVTGDLYIGGCQLARGYWKRPDLTADRFIPDLFAEELGHRIYKTGDIARYLENGAIEYLGRSDFQVKIRGFRIELGEIEAQLQNHDSIKEAVVADRGEAGNKYLCAYIVADWELTVTELRDYLSKQLPGYMIPSFFVYLDQLPLSPNGKLDRKALPEPDKSVYTGVEYAAPTHEIEAKLVKIFQEVLEVEDIGIHHDFFELGGHSLKATILISKIHKELHVEVPLSEVFANPKIKELAHFVQNTEQNTHAAIQPIAEQAYYPTSSAQKRLYILGQLEGAGASYNMPGAMLVEGDLDKDRLEEAFRQLIQRHETLRTSFEMADEEIVQRVRPNVLFTIDVKEAVEEQAEAFITEFVQPFDLSQAPLLRVELIKLATDRHLLLFDMHHIISDGVSIGILIQEFVTLYQGNYLSPLRIQYKDFSAWQNERFASPALQADERYWLDTFAGEIPVLNMPTDFPRPSVQNFEGSSLTFELGRELTGKLHALAKATGSTLYMVLLAAYNTVLSKYTGQEDIVIGSPIAGRPHADLQSMIGMFVNTLAMRNFPVSELTFREFLKRVKENALKAYEHQNYPFEQLVEQLNIPRDMSRNPLFDTLFVLQNTDRGQLEVEGLSFTPYPFDSGMAKFDLTITVEEVEGRLACTLGYCTKLFKKETVERLAGHFTNILQQVADNAETKLAQLDMLSADERRQILEDFNNTAVSTQNCKTVIEQFEEQVEKTPDRPALLFENDVLTYREFNRQANQVAHYLRQKGVGENTVVGLMTQRSLEMMVGLYGILKAGAAYVPIDAEYPQERIRYLLDDSQITLVLTQRQLNVEVTHEGSEFTAIEDLLEQNEWSGDNLGLTYDPARIMYLLYTSGSTGKPKGVKVRANAFANLIDWFTSDQYEITDQDNILLIAPISFDLAQKNLYASLVKGGTLCLFTPGLYDYNRMFRIIKQQNITFVNCTPSAFQPLVDFDTKFESLKTLRCVYLGGEPLKPAFLTPWIRSGACNARIINSYGPAECTDVATSYQIDGREFEHLATVPVGKPIRNAKVYVLDKNRQPVPLGTLGEFYIGGVGVSAGYFNRPELTADRFVSVKVDGQEPQLLYRTGDVGKWLPDGNLEFLGRVDHQVKIRGFRIELSEIETQMLQHDNIKEAIVSAKGNEDDLYLCAYVVADRELPGAELKAYLSEYLPDYMVPPYYVQMDKLPLTPNGKVDRNALPEPDKAVQASVKYVAPTNEIEAKLLDIFQQVLNVQGIGTHHDFFELGGHSLKATILLFKIHKELEMQLPLSEVFKNTTVKELAKRIQQAELSIYEAIQQIEEKEFYPASSSQKRLYMLDQIQEVNTSYNMPGAMLVEGSLDPKRLEAAFQQLIRRHETLRTSFEMADEEIVQRVQSNVPFAVEVKEAEEKRAQALIAEFVQPFDLSQAPLLRVELIKLAADRHLLLFDMHHIISDGVSIGILIQEFVTLYQGNYLSPLRIQYKDFSAWQNERFASPALQADERYWLDTFAGEIPVLNMPTDFPRPSVQNFEGSSLTFELGRELTGKLHALAKATGSTLYMVLLAAYNTVLSKYTGQEDIVIGSPIAGRPHADLQSMIGMFVNTLAMRNFPVSELTFREFLKRVKENALKAYEHQNYPFEQLVEQLNIPRDMSRNPLFDTLFVLQNTDRGQLEVEGLSFTPYPFDSGMAKFDLTITVEEVEGRLACTLGYCTKLFKKETVERLAGHFTNILQQVADNAETKLAQLDMLSADERRQILEDFNNTAVSTQNCKTVIEQFEEQVEKTPDRPALLFENDVLTYREFNRQANQVAHYLRQKGVGENTVVGLMTQRSLEMMVGLYGILKAGAAYVPIDAEYPQERIRYLLDDSQITLVLTQRQLNVEVTHEGSEFTAIEDLLEQNEWSGDNLGLTYDPARIMYLLYTSGSTGKPKGVKVRANAFANLIDWFTSDQYEITDQDNILLIAPISFDLAQKNLYASLVKGGTLCLFTPGLYDYNRMFRIIKQQNITFVNCTPSAFQPLVDFDTKFESLKTLRCVYLGGEPLKPAFLTPWIRSGACNARIINSYGPAECTDVATSYQIDGREFEHLATVPVGKPIRNAKVYVLDKNRQPVPLGTLGEFYIGGVGVSAGYFNRPELTADRFVSVKVDGQEPQLLYRTGDVGKWLPDGNLEFLGRVDHQVKIRGFRIELSEIETQMLQHDNIKEAIVSAKGNEDDLYLCAYVVADRELPGAELKAYLSEYLPDYMVPPYYVQMDKLPLTPNGKVDRNALPEPDKAAQASVKYVAPTNEIEAKLLDIFQQVLNVQGIGTHHDFFELGGHSLLVMRLVLRIQETFNVGISVRDVFSHSLTESLSRLIGSKVQTSDLSPGLLPIQKTDPDTVIFPLSYAQQRLWFLDQLNPGSSNYNMVGAYKLTGEINSARLEAVFNEIARRHAILRTTFGVREGVPYQHVNAEPRIGFHCIEIPAEQEVSTLIQEEARVGFDLTHGPLLRVLLMRKEGHQSEHVLVVNMHHIISDGWSLNVLVREIGELWKLSGEPEGDFSQFQQPVLQYGDYSIWQRDLFETGYLNEQMVYWKQHLGGHKGVLELPTDKTRSTSGVGRGAEVPIRIAESELTMLKQLAQANSCTLYMVLLAAYAVVIQRYSGEDDIVIGTAVANRSRSELEGLIGFFVNTLALRIDLSEELQLSEYLERVKKVVLNGFSNGDVPFDVVLDEVNPPRLPGIHPLFQTMFILQTASPTTISLQGLEITPVHMPLDESKFDLFLNLEEVRGELVGHLEFNEDLFHGEQIRKLGEYLTSLLDAWVKNADGKLSELKASIQAGRQAKPVLSPQDLRGLLNKLTDGRSG</sequence>
<dbReference type="NCBIfam" id="TIGR01733">
    <property type="entry name" value="AA-adenyl-dom"/>
    <property type="match status" value="3"/>
</dbReference>
<accession>A0ABX8HBR9</accession>
<keyword evidence="4" id="KW-0511">Multifunctional enzyme</keyword>
<keyword evidence="3" id="KW-0045">Antibiotic biosynthesis</keyword>
<dbReference type="PANTHER" id="PTHR45527">
    <property type="entry name" value="NONRIBOSOMAL PEPTIDE SYNTHETASE"/>
    <property type="match status" value="1"/>
</dbReference>
<evidence type="ECO:0000256" key="3">
    <source>
        <dbReference type="ARBA" id="ARBA00023194"/>
    </source>
</evidence>
<dbReference type="InterPro" id="IPR020845">
    <property type="entry name" value="AMP-binding_CS"/>
</dbReference>
<proteinExistence type="inferred from homology"/>
<name>A0ABX8HBR9_9BACL</name>
<dbReference type="PANTHER" id="PTHR45527:SF1">
    <property type="entry name" value="FATTY ACID SYNTHASE"/>
    <property type="match status" value="1"/>
</dbReference>
<dbReference type="InterPro" id="IPR020806">
    <property type="entry name" value="PKS_PP-bd"/>
</dbReference>
<evidence type="ECO:0000259" key="5">
    <source>
        <dbReference type="PROSITE" id="PS50075"/>
    </source>
</evidence>
<keyword evidence="2" id="KW-0677">Repeat</keyword>
<comment type="similarity">
    <text evidence="1">Belongs to the ATP-dependent AMP-binding enzyme family.</text>
</comment>
<evidence type="ECO:0000256" key="4">
    <source>
        <dbReference type="ARBA" id="ARBA00023268"/>
    </source>
</evidence>
<dbReference type="InterPro" id="IPR025110">
    <property type="entry name" value="AMP-bd_C"/>
</dbReference>
<gene>
    <name evidence="6" type="ORF">KP014_27830</name>
</gene>
<evidence type="ECO:0000256" key="2">
    <source>
        <dbReference type="ARBA" id="ARBA00022737"/>
    </source>
</evidence>
<dbReference type="InterPro" id="IPR010071">
    <property type="entry name" value="AA_adenyl_dom"/>
</dbReference>
<dbReference type="InterPro" id="IPR001242">
    <property type="entry name" value="Condensation_dom"/>
</dbReference>
<dbReference type="CDD" id="cd17646">
    <property type="entry name" value="A_NRPS_AB3403-like"/>
    <property type="match status" value="1"/>
</dbReference>
<dbReference type="Pfam" id="PF00668">
    <property type="entry name" value="Condensation"/>
    <property type="match status" value="4"/>
</dbReference>
<reference evidence="6 7" key="1">
    <citation type="submission" date="2021-06" db="EMBL/GenBank/DDBJ databases">
        <title>Whole genome sequence of Paenibacillus sophorae DSM23020 for comparative genomics.</title>
        <authorList>
            <person name="Kim M.-J."/>
            <person name="Lee G."/>
            <person name="Shin J.-H."/>
        </authorList>
    </citation>
    <scope>NUCLEOTIDE SEQUENCE [LARGE SCALE GENOMIC DNA]</scope>
    <source>
        <strain evidence="6 7">DSM 23020</strain>
    </source>
</reference>
<evidence type="ECO:0000313" key="6">
    <source>
        <dbReference type="EMBL" id="QWU15603.1"/>
    </source>
</evidence>
<dbReference type="SMART" id="SM00823">
    <property type="entry name" value="PKS_PP"/>
    <property type="match status" value="3"/>
</dbReference>
<keyword evidence="7" id="KW-1185">Reference proteome</keyword>
<dbReference type="NCBIfam" id="NF003417">
    <property type="entry name" value="PRK04813.1"/>
    <property type="match status" value="3"/>
</dbReference>
<organism evidence="6 7">
    <name type="scientific">Paenibacillus sophorae</name>
    <dbReference type="NCBI Taxonomy" id="1333845"/>
    <lineage>
        <taxon>Bacteria</taxon>
        <taxon>Bacillati</taxon>
        <taxon>Bacillota</taxon>
        <taxon>Bacilli</taxon>
        <taxon>Bacillales</taxon>
        <taxon>Paenibacillaceae</taxon>
        <taxon>Paenibacillus</taxon>
    </lineage>
</organism>
<dbReference type="Pfam" id="PF00550">
    <property type="entry name" value="PP-binding"/>
    <property type="match status" value="3"/>
</dbReference>
<dbReference type="InterPro" id="IPR009081">
    <property type="entry name" value="PP-bd_ACP"/>
</dbReference>
<dbReference type="CDD" id="cd19531">
    <property type="entry name" value="LCL_NRPS-like"/>
    <property type="match status" value="4"/>
</dbReference>
<dbReference type="Pfam" id="PF13193">
    <property type="entry name" value="AMP-binding_C"/>
    <property type="match status" value="3"/>
</dbReference>
<dbReference type="EMBL" id="CP076607">
    <property type="protein sequence ID" value="QWU15603.1"/>
    <property type="molecule type" value="Genomic_DNA"/>
</dbReference>
<dbReference type="PROSITE" id="PS00455">
    <property type="entry name" value="AMP_BINDING"/>
    <property type="match status" value="3"/>
</dbReference>
<protein>
    <submittedName>
        <fullName evidence="6">Amino acid adenylation domain-containing protein</fullName>
    </submittedName>
</protein>
<dbReference type="PROSITE" id="PS50075">
    <property type="entry name" value="CARRIER"/>
    <property type="match status" value="3"/>
</dbReference>
<dbReference type="Pfam" id="PF00501">
    <property type="entry name" value="AMP-binding"/>
    <property type="match status" value="3"/>
</dbReference>
<feature type="domain" description="Carrier" evidence="5">
    <location>
        <begin position="980"/>
        <end position="1055"/>
    </location>
</feature>
<dbReference type="RefSeq" id="WP_216700434.1">
    <property type="nucleotide sequence ID" value="NZ_CP076607.1"/>
</dbReference>
<dbReference type="Proteomes" id="UP000683429">
    <property type="component" value="Chromosome"/>
</dbReference>
<feature type="domain" description="Carrier" evidence="5">
    <location>
        <begin position="2025"/>
        <end position="2100"/>
    </location>
</feature>
<dbReference type="InterPro" id="IPR000873">
    <property type="entry name" value="AMP-dep_synth/lig_dom"/>
</dbReference>
<feature type="domain" description="Carrier" evidence="5">
    <location>
        <begin position="3070"/>
        <end position="3145"/>
    </location>
</feature>
<evidence type="ECO:0000313" key="7">
    <source>
        <dbReference type="Proteomes" id="UP000683429"/>
    </source>
</evidence>
<evidence type="ECO:0000256" key="1">
    <source>
        <dbReference type="ARBA" id="ARBA00006432"/>
    </source>
</evidence>